<dbReference type="Gene3D" id="2.60.200.20">
    <property type="match status" value="1"/>
</dbReference>
<gene>
    <name evidence="5" type="ordered locus">Adeh_0132</name>
</gene>
<dbReference type="RefSeq" id="WP_011419192.1">
    <property type="nucleotide sequence ID" value="NC_007760.1"/>
</dbReference>
<dbReference type="eggNOG" id="COG1716">
    <property type="taxonomic scope" value="Bacteria"/>
</dbReference>
<evidence type="ECO:0000259" key="4">
    <source>
        <dbReference type="PROSITE" id="PS50887"/>
    </source>
</evidence>
<dbReference type="PROSITE" id="PS50887">
    <property type="entry name" value="GGDEF"/>
    <property type="match status" value="1"/>
</dbReference>
<dbReference type="InterPro" id="IPR008984">
    <property type="entry name" value="SMAD_FHA_dom_sf"/>
</dbReference>
<dbReference type="GO" id="GO:1902201">
    <property type="term" value="P:negative regulation of bacterial-type flagellum-dependent cell motility"/>
    <property type="evidence" value="ECO:0007669"/>
    <property type="project" value="TreeGrafter"/>
</dbReference>
<dbReference type="HOGENOM" id="CLU_064267_0_0_7"/>
<dbReference type="eggNOG" id="COG3706">
    <property type="taxonomic scope" value="Bacteria"/>
</dbReference>
<dbReference type="InterPro" id="IPR000160">
    <property type="entry name" value="GGDEF_dom"/>
</dbReference>
<dbReference type="EC" id="2.7.7.65" evidence="1"/>
<reference evidence="5 6" key="1">
    <citation type="submission" date="2006-01" db="EMBL/GenBank/DDBJ databases">
        <title>Complete sequence of Anaeromyxobacter dehalogenans 2CP-C.</title>
        <authorList>
            <consortium name="US DOE Joint Genome Institute"/>
            <person name="Copeland A."/>
            <person name="Lucas S."/>
            <person name="Lapidus A."/>
            <person name="Barry K."/>
            <person name="Detter J.C."/>
            <person name="Glavina T."/>
            <person name="Hammon N."/>
            <person name="Israni S."/>
            <person name="Pitluck S."/>
            <person name="Brettin T."/>
            <person name="Bruce D."/>
            <person name="Han C."/>
            <person name="Tapia R."/>
            <person name="Gilna P."/>
            <person name="Kiss H."/>
            <person name="Schmutz J."/>
            <person name="Larimer F."/>
            <person name="Land M."/>
            <person name="Kyrpides N."/>
            <person name="Anderson I."/>
            <person name="Sanford R.A."/>
            <person name="Ritalahti K.M."/>
            <person name="Thomas H.S."/>
            <person name="Kirby J.R."/>
            <person name="Zhulin I.B."/>
            <person name="Loeffler F.E."/>
            <person name="Richardson P."/>
        </authorList>
    </citation>
    <scope>NUCLEOTIDE SEQUENCE [LARGE SCALE GENOMIC DNA]</scope>
    <source>
        <strain evidence="5 6">2CP-C</strain>
    </source>
</reference>
<evidence type="ECO:0000313" key="6">
    <source>
        <dbReference type="Proteomes" id="UP000001935"/>
    </source>
</evidence>
<dbReference type="NCBIfam" id="TIGR00254">
    <property type="entry name" value="GGDEF"/>
    <property type="match status" value="1"/>
</dbReference>
<dbReference type="SMART" id="SM00240">
    <property type="entry name" value="FHA"/>
    <property type="match status" value="1"/>
</dbReference>
<dbReference type="InterPro" id="IPR043128">
    <property type="entry name" value="Rev_trsase/Diguanyl_cyclase"/>
</dbReference>
<dbReference type="OrthoDB" id="9783076at2"/>
<dbReference type="GO" id="GO:0052621">
    <property type="term" value="F:diguanylate cyclase activity"/>
    <property type="evidence" value="ECO:0007669"/>
    <property type="project" value="UniProtKB-EC"/>
</dbReference>
<dbReference type="FunFam" id="3.30.70.270:FF:000001">
    <property type="entry name" value="Diguanylate cyclase domain protein"/>
    <property type="match status" value="1"/>
</dbReference>
<dbReference type="AlphaFoldDB" id="Q2IM76"/>
<dbReference type="GO" id="GO:0043709">
    <property type="term" value="P:cell adhesion involved in single-species biofilm formation"/>
    <property type="evidence" value="ECO:0007669"/>
    <property type="project" value="TreeGrafter"/>
</dbReference>
<dbReference type="PANTHER" id="PTHR45138">
    <property type="entry name" value="REGULATORY COMPONENTS OF SENSORY TRANSDUCTION SYSTEM"/>
    <property type="match status" value="1"/>
</dbReference>
<dbReference type="SUPFAM" id="SSF55073">
    <property type="entry name" value="Nucleotide cyclase"/>
    <property type="match status" value="1"/>
</dbReference>
<organism evidence="5 6">
    <name type="scientific">Anaeromyxobacter dehalogenans (strain 2CP-C)</name>
    <dbReference type="NCBI Taxonomy" id="290397"/>
    <lineage>
        <taxon>Bacteria</taxon>
        <taxon>Pseudomonadati</taxon>
        <taxon>Myxococcota</taxon>
        <taxon>Myxococcia</taxon>
        <taxon>Myxococcales</taxon>
        <taxon>Cystobacterineae</taxon>
        <taxon>Anaeromyxobacteraceae</taxon>
        <taxon>Anaeromyxobacter</taxon>
    </lineage>
</organism>
<dbReference type="GO" id="GO:0005886">
    <property type="term" value="C:plasma membrane"/>
    <property type="evidence" value="ECO:0007669"/>
    <property type="project" value="TreeGrafter"/>
</dbReference>
<dbReference type="Proteomes" id="UP000001935">
    <property type="component" value="Chromosome"/>
</dbReference>
<dbReference type="STRING" id="290397.Adeh_0132"/>
<dbReference type="Pfam" id="PF00990">
    <property type="entry name" value="GGDEF"/>
    <property type="match status" value="1"/>
</dbReference>
<dbReference type="SMART" id="SM00267">
    <property type="entry name" value="GGDEF"/>
    <property type="match status" value="1"/>
</dbReference>
<dbReference type="Pfam" id="PF00498">
    <property type="entry name" value="FHA"/>
    <property type="match status" value="1"/>
</dbReference>
<evidence type="ECO:0000256" key="2">
    <source>
        <dbReference type="ARBA" id="ARBA00034247"/>
    </source>
</evidence>
<evidence type="ECO:0000256" key="1">
    <source>
        <dbReference type="ARBA" id="ARBA00012528"/>
    </source>
</evidence>
<dbReference type="PANTHER" id="PTHR45138:SF9">
    <property type="entry name" value="DIGUANYLATE CYCLASE DGCM-RELATED"/>
    <property type="match status" value="1"/>
</dbReference>
<name>Q2IM76_ANADE</name>
<accession>Q2IM76</accession>
<dbReference type="CDD" id="cd00060">
    <property type="entry name" value="FHA"/>
    <property type="match status" value="1"/>
</dbReference>
<dbReference type="CDD" id="cd01949">
    <property type="entry name" value="GGDEF"/>
    <property type="match status" value="1"/>
</dbReference>
<sequence length="289" mass="30123">MADDPTRVRTPEERAAAAAGHCLVFVAGDGALGLRVPLDGEVVLGRDPSCAVSLPAGDVSRRHARVVPDGEGHLVLDLGSTNGTWVNGREVAVHRLAPGDRVQVGPFVARYLRAGDAEESELAALADLALRDPLTGLPNRRAFEESLRREVARARRGGARLAVAVLDVDRFKDVNDRHGHAAGDVALAEVARRAAAALRAGDLLARIGGEELAAILPGADVAAAAEVAERVRRAVGTEPVQAGGQALRVTVSLGCAELAPGDADGADVFARADGHLYRAKNAGRDRVAW</sequence>
<dbReference type="InterPro" id="IPR050469">
    <property type="entry name" value="Diguanylate_Cyclase"/>
</dbReference>
<dbReference type="Gene3D" id="3.30.70.270">
    <property type="match status" value="1"/>
</dbReference>
<protein>
    <recommendedName>
        <fullName evidence="1">diguanylate cyclase</fullName>
        <ecNumber evidence="1">2.7.7.65</ecNumber>
    </recommendedName>
</protein>
<dbReference type="InterPro" id="IPR029787">
    <property type="entry name" value="Nucleotide_cyclase"/>
</dbReference>
<feature type="domain" description="GGDEF" evidence="4">
    <location>
        <begin position="159"/>
        <end position="289"/>
    </location>
</feature>
<proteinExistence type="predicted"/>
<dbReference type="SUPFAM" id="SSF49879">
    <property type="entry name" value="SMAD/FHA domain"/>
    <property type="match status" value="1"/>
</dbReference>
<comment type="catalytic activity">
    <reaction evidence="2">
        <text>2 GTP = 3',3'-c-di-GMP + 2 diphosphate</text>
        <dbReference type="Rhea" id="RHEA:24898"/>
        <dbReference type="ChEBI" id="CHEBI:33019"/>
        <dbReference type="ChEBI" id="CHEBI:37565"/>
        <dbReference type="ChEBI" id="CHEBI:58805"/>
        <dbReference type="EC" id="2.7.7.65"/>
    </reaction>
</comment>
<dbReference type="PROSITE" id="PS50006">
    <property type="entry name" value="FHA_DOMAIN"/>
    <property type="match status" value="1"/>
</dbReference>
<feature type="domain" description="FHA" evidence="3">
    <location>
        <begin position="42"/>
        <end position="91"/>
    </location>
</feature>
<evidence type="ECO:0000313" key="5">
    <source>
        <dbReference type="EMBL" id="ABC79909.1"/>
    </source>
</evidence>
<dbReference type="InterPro" id="IPR000253">
    <property type="entry name" value="FHA_dom"/>
</dbReference>
<dbReference type="EMBL" id="CP000251">
    <property type="protein sequence ID" value="ABC79909.1"/>
    <property type="molecule type" value="Genomic_DNA"/>
</dbReference>
<evidence type="ECO:0000259" key="3">
    <source>
        <dbReference type="PROSITE" id="PS50006"/>
    </source>
</evidence>
<dbReference type="KEGG" id="ade:Adeh_0132"/>